<gene>
    <name evidence="2" type="ORF">HMPREF9141_0675</name>
</gene>
<protein>
    <submittedName>
        <fullName evidence="2">Uncharacterized protein</fullName>
    </submittedName>
</protein>
<organism evidence="2 3">
    <name type="scientific">Prevotella multiformis DSM 16608</name>
    <dbReference type="NCBI Taxonomy" id="888743"/>
    <lineage>
        <taxon>Bacteria</taxon>
        <taxon>Pseudomonadati</taxon>
        <taxon>Bacteroidota</taxon>
        <taxon>Bacteroidia</taxon>
        <taxon>Bacteroidales</taxon>
        <taxon>Prevotellaceae</taxon>
        <taxon>Prevotella</taxon>
    </lineage>
</organism>
<reference evidence="2 3" key="1">
    <citation type="submission" date="2011-01" db="EMBL/GenBank/DDBJ databases">
        <authorList>
            <person name="Muzny D."/>
            <person name="Qin X."/>
            <person name="Deng J."/>
            <person name="Jiang H."/>
            <person name="Liu Y."/>
            <person name="Qu J."/>
            <person name="Song X.-Z."/>
            <person name="Zhang L."/>
            <person name="Thornton R."/>
            <person name="Coyle M."/>
            <person name="Francisco L."/>
            <person name="Jackson L."/>
            <person name="Javaid M."/>
            <person name="Korchina V."/>
            <person name="Kovar C."/>
            <person name="Mata R."/>
            <person name="Mathew T."/>
            <person name="Ngo R."/>
            <person name="Nguyen L."/>
            <person name="Nguyen N."/>
            <person name="Okwuonu G."/>
            <person name="Ongeri F."/>
            <person name="Pham C."/>
            <person name="Simmons D."/>
            <person name="Wilczek-Boney K."/>
            <person name="Hale W."/>
            <person name="Jakkamsetti A."/>
            <person name="Pham P."/>
            <person name="Ruth R."/>
            <person name="San Lucas F."/>
            <person name="Warren J."/>
            <person name="Zhang J."/>
            <person name="Zhao Z."/>
            <person name="Zhou C."/>
            <person name="Zhu D."/>
            <person name="Lee S."/>
            <person name="Bess C."/>
            <person name="Blankenburg K."/>
            <person name="Forbes L."/>
            <person name="Fu Q."/>
            <person name="Gubbala S."/>
            <person name="Hirani K."/>
            <person name="Jayaseelan J.C."/>
            <person name="Lara F."/>
            <person name="Munidasa M."/>
            <person name="Palculict T."/>
            <person name="Patil S."/>
            <person name="Pu L.-L."/>
            <person name="Saada N."/>
            <person name="Tang L."/>
            <person name="Weissenberger G."/>
            <person name="Zhu Y."/>
            <person name="Hemphill L."/>
            <person name="Shang Y."/>
            <person name="Youmans B."/>
            <person name="Ayvaz T."/>
            <person name="Ross M."/>
            <person name="Santibanez J."/>
            <person name="Aqrawi P."/>
            <person name="Gross S."/>
            <person name="Joshi V."/>
            <person name="Fowler G."/>
            <person name="Nazareth L."/>
            <person name="Reid J."/>
            <person name="Worley K."/>
            <person name="Petrosino J."/>
            <person name="Highlander S."/>
            <person name="Gibbs R."/>
        </authorList>
    </citation>
    <scope>NUCLEOTIDE SEQUENCE [LARGE SCALE GENOMIC DNA]</scope>
    <source>
        <strain evidence="2 3">DSM 16608</strain>
    </source>
</reference>
<comment type="caution">
    <text evidence="2">The sequence shown here is derived from an EMBL/GenBank/DDBJ whole genome shotgun (WGS) entry which is preliminary data.</text>
</comment>
<accession>F0F509</accession>
<dbReference type="HOGENOM" id="CLU_3220187_0_0_10"/>
<dbReference type="EMBL" id="AEWX01000009">
    <property type="protein sequence ID" value="EGC20771.1"/>
    <property type="molecule type" value="Genomic_DNA"/>
</dbReference>
<dbReference type="Proteomes" id="UP000005697">
    <property type="component" value="Unassembled WGS sequence"/>
</dbReference>
<name>F0F509_9BACT</name>
<keyword evidence="3" id="KW-1185">Reference proteome</keyword>
<dbReference type="STRING" id="888743.HMPREF9141_0675"/>
<evidence type="ECO:0000313" key="3">
    <source>
        <dbReference type="Proteomes" id="UP000005697"/>
    </source>
</evidence>
<dbReference type="AlphaFoldDB" id="F0F509"/>
<evidence type="ECO:0000256" key="1">
    <source>
        <dbReference type="SAM" id="MobiDB-lite"/>
    </source>
</evidence>
<sequence>MEEPGVFIQQKHGQDRQQSMDLTEEQDFRHRDGITLLSMLLHIA</sequence>
<proteinExistence type="predicted"/>
<feature type="region of interest" description="Disordered" evidence="1">
    <location>
        <begin position="1"/>
        <end position="24"/>
    </location>
</feature>
<evidence type="ECO:0000313" key="2">
    <source>
        <dbReference type="EMBL" id="EGC20771.1"/>
    </source>
</evidence>